<feature type="transmembrane region" description="Helical" evidence="1">
    <location>
        <begin position="42"/>
        <end position="59"/>
    </location>
</feature>
<dbReference type="AlphaFoldDB" id="A0A4R6P784"/>
<feature type="transmembrane region" description="Helical" evidence="1">
    <location>
        <begin position="66"/>
        <end position="86"/>
    </location>
</feature>
<sequence>MRSPTDQTAGVRGVSVGAASGAVAVLAHGLGGASGVPASSSLVLLFAACALVGVVAGTFPRGAHAVSTMAVLAVGQYVGHMALSLGPGHSHHGVTVAMVIAHLVAIPLGALAIRGAEVGLGRAISSVCRLVIALVGVVGVPSRPTVPVPDAERAIVRQLLRRPVISLRGPPRHGLRASHPAPV</sequence>
<keyword evidence="1" id="KW-1133">Transmembrane helix</keyword>
<proteinExistence type="predicted"/>
<accession>A0A4R6P784</accession>
<name>A0A4R6P784_NOCIG</name>
<feature type="transmembrane region" description="Helical" evidence="1">
    <location>
        <begin position="120"/>
        <end position="140"/>
    </location>
</feature>
<organism evidence="2 3">
    <name type="scientific">Nocardia ignorata</name>
    <dbReference type="NCBI Taxonomy" id="145285"/>
    <lineage>
        <taxon>Bacteria</taxon>
        <taxon>Bacillati</taxon>
        <taxon>Actinomycetota</taxon>
        <taxon>Actinomycetes</taxon>
        <taxon>Mycobacteriales</taxon>
        <taxon>Nocardiaceae</taxon>
        <taxon>Nocardia</taxon>
    </lineage>
</organism>
<feature type="transmembrane region" description="Helical" evidence="1">
    <location>
        <begin position="9"/>
        <end position="30"/>
    </location>
</feature>
<evidence type="ECO:0000313" key="3">
    <source>
        <dbReference type="Proteomes" id="UP000295087"/>
    </source>
</evidence>
<dbReference type="Proteomes" id="UP000295087">
    <property type="component" value="Unassembled WGS sequence"/>
</dbReference>
<dbReference type="RefSeq" id="WP_067487727.1">
    <property type="nucleotide sequence ID" value="NZ_SNXK01000007.1"/>
</dbReference>
<keyword evidence="1" id="KW-0812">Transmembrane</keyword>
<keyword evidence="3" id="KW-1185">Reference proteome</keyword>
<gene>
    <name evidence="2" type="ORF">DFR75_107114</name>
</gene>
<keyword evidence="1" id="KW-0472">Membrane</keyword>
<feature type="transmembrane region" description="Helical" evidence="1">
    <location>
        <begin position="92"/>
        <end position="113"/>
    </location>
</feature>
<evidence type="ECO:0000256" key="1">
    <source>
        <dbReference type="SAM" id="Phobius"/>
    </source>
</evidence>
<evidence type="ECO:0000313" key="2">
    <source>
        <dbReference type="EMBL" id="TDP31889.1"/>
    </source>
</evidence>
<reference evidence="2 3" key="1">
    <citation type="submission" date="2019-03" db="EMBL/GenBank/DDBJ databases">
        <title>Genomic Encyclopedia of Type Strains, Phase IV (KMG-IV): sequencing the most valuable type-strain genomes for metagenomic binning, comparative biology and taxonomic classification.</title>
        <authorList>
            <person name="Goeker M."/>
        </authorList>
    </citation>
    <scope>NUCLEOTIDE SEQUENCE [LARGE SCALE GENOMIC DNA]</scope>
    <source>
        <strain evidence="2 3">DSM 44496</strain>
    </source>
</reference>
<dbReference type="EMBL" id="SNXK01000007">
    <property type="protein sequence ID" value="TDP31889.1"/>
    <property type="molecule type" value="Genomic_DNA"/>
</dbReference>
<protein>
    <submittedName>
        <fullName evidence="2">Uncharacterized protein</fullName>
    </submittedName>
</protein>
<comment type="caution">
    <text evidence="2">The sequence shown here is derived from an EMBL/GenBank/DDBJ whole genome shotgun (WGS) entry which is preliminary data.</text>
</comment>